<comment type="caution">
    <text evidence="1">The sequence shown here is derived from an EMBL/GenBank/DDBJ whole genome shotgun (WGS) entry which is preliminary data.</text>
</comment>
<proteinExistence type="predicted"/>
<evidence type="ECO:0000313" key="1">
    <source>
        <dbReference type="EMBL" id="OJT07808.1"/>
    </source>
</evidence>
<sequence>MRPTGKTAMLQHVLPDLLAGTLMGSERNDGAYEQLSQDDIERCMFGHVRLQQLSSILRLLSALGTAAACAAEQCVSQEACSRRMGLLVQTAVANIPVLLTTNALAGLEDRLANIAALDCRMGLCGACRERLVQSYLTTQRETWKKLPSLFYLEDEDLETKWAGCSMVWQARIR</sequence>
<gene>
    <name evidence="1" type="ORF">TRAPUB_1291</name>
</gene>
<protein>
    <submittedName>
        <fullName evidence="1">Uncharacterized protein</fullName>
    </submittedName>
</protein>
<reference evidence="1 2" key="1">
    <citation type="submission" date="2016-10" db="EMBL/GenBank/DDBJ databases">
        <title>Genome sequence of the basidiomycete white-rot fungus Trametes pubescens.</title>
        <authorList>
            <person name="Makela M.R."/>
            <person name="Granchi Z."/>
            <person name="Peng M."/>
            <person name="De Vries R.P."/>
            <person name="Grigoriev I."/>
            <person name="Riley R."/>
            <person name="Hilden K."/>
        </authorList>
    </citation>
    <scope>NUCLEOTIDE SEQUENCE [LARGE SCALE GENOMIC DNA]</scope>
    <source>
        <strain evidence="1 2">FBCC735</strain>
    </source>
</reference>
<evidence type="ECO:0000313" key="2">
    <source>
        <dbReference type="Proteomes" id="UP000184267"/>
    </source>
</evidence>
<name>A0A1M2VJQ8_TRAPU</name>
<organism evidence="1 2">
    <name type="scientific">Trametes pubescens</name>
    <name type="common">White-rot fungus</name>
    <dbReference type="NCBI Taxonomy" id="154538"/>
    <lineage>
        <taxon>Eukaryota</taxon>
        <taxon>Fungi</taxon>
        <taxon>Dikarya</taxon>
        <taxon>Basidiomycota</taxon>
        <taxon>Agaricomycotina</taxon>
        <taxon>Agaricomycetes</taxon>
        <taxon>Polyporales</taxon>
        <taxon>Polyporaceae</taxon>
        <taxon>Trametes</taxon>
    </lineage>
</organism>
<keyword evidence="2" id="KW-1185">Reference proteome</keyword>
<dbReference type="AlphaFoldDB" id="A0A1M2VJQ8"/>
<accession>A0A1M2VJQ8</accession>
<dbReference type="EMBL" id="MNAD01001119">
    <property type="protein sequence ID" value="OJT07808.1"/>
    <property type="molecule type" value="Genomic_DNA"/>
</dbReference>
<dbReference type="Proteomes" id="UP000184267">
    <property type="component" value="Unassembled WGS sequence"/>
</dbReference>